<proteinExistence type="predicted"/>
<keyword evidence="1" id="KW-0472">Membrane</keyword>
<gene>
    <name evidence="2" type="ORF">AsAng_0008830</name>
</gene>
<dbReference type="EMBL" id="AP026867">
    <property type="protein sequence ID" value="BDS10175.1"/>
    <property type="molecule type" value="Genomic_DNA"/>
</dbReference>
<name>A0A915YBS4_9BACT</name>
<dbReference type="AlphaFoldDB" id="A0A915YBS4"/>
<dbReference type="Proteomes" id="UP001060919">
    <property type="component" value="Chromosome"/>
</dbReference>
<keyword evidence="1" id="KW-0812">Transmembrane</keyword>
<reference evidence="2" key="1">
    <citation type="submission" date="2022-09" db="EMBL/GenBank/DDBJ databases">
        <title>Aureispira anguillicida sp. nov., isolated from Leptocephalus of Japanese eel Anguilla japonica.</title>
        <authorList>
            <person name="Yuasa K."/>
            <person name="Mekata T."/>
            <person name="Ikunari K."/>
        </authorList>
    </citation>
    <scope>NUCLEOTIDE SEQUENCE</scope>
    <source>
        <strain evidence="2">EL160426</strain>
    </source>
</reference>
<protein>
    <submittedName>
        <fullName evidence="2">Uncharacterized protein</fullName>
    </submittedName>
</protein>
<keyword evidence="1" id="KW-1133">Transmembrane helix</keyword>
<feature type="transmembrane region" description="Helical" evidence="1">
    <location>
        <begin position="6"/>
        <end position="25"/>
    </location>
</feature>
<accession>A0A915YBS4</accession>
<evidence type="ECO:0000313" key="3">
    <source>
        <dbReference type="Proteomes" id="UP001060919"/>
    </source>
</evidence>
<organism evidence="2 3">
    <name type="scientific">Aureispira anguillae</name>
    <dbReference type="NCBI Taxonomy" id="2864201"/>
    <lineage>
        <taxon>Bacteria</taxon>
        <taxon>Pseudomonadati</taxon>
        <taxon>Bacteroidota</taxon>
        <taxon>Saprospiria</taxon>
        <taxon>Saprospirales</taxon>
        <taxon>Saprospiraceae</taxon>
        <taxon>Aureispira</taxon>
    </lineage>
</organism>
<evidence type="ECO:0000313" key="2">
    <source>
        <dbReference type="EMBL" id="BDS10175.1"/>
    </source>
</evidence>
<dbReference type="RefSeq" id="WP_264791508.1">
    <property type="nucleotide sequence ID" value="NZ_AP026867.1"/>
</dbReference>
<keyword evidence="3" id="KW-1185">Reference proteome</keyword>
<dbReference type="KEGG" id="aup:AsAng_0008830"/>
<sequence length="57" mass="6501">MMENDSINWGLLLAIIGFWCCMELGMNLSLSGVDYPNALQHFRGIDLPIYMSCAHFF</sequence>
<evidence type="ECO:0000256" key="1">
    <source>
        <dbReference type="SAM" id="Phobius"/>
    </source>
</evidence>